<dbReference type="Proteomes" id="UP000653674">
    <property type="component" value="Unassembled WGS sequence"/>
</dbReference>
<evidence type="ECO:0000256" key="1">
    <source>
        <dbReference type="ARBA" id="ARBA00005329"/>
    </source>
</evidence>
<dbReference type="SUPFAM" id="SSF56634">
    <property type="entry name" value="Heme-dependent catalase-like"/>
    <property type="match status" value="1"/>
</dbReference>
<evidence type="ECO:0000313" key="12">
    <source>
        <dbReference type="EMBL" id="GIG73433.1"/>
    </source>
</evidence>
<evidence type="ECO:0000256" key="10">
    <source>
        <dbReference type="SAM" id="MobiDB-lite"/>
    </source>
</evidence>
<feature type="active site" evidence="8">
    <location>
        <position position="56"/>
    </location>
</feature>
<dbReference type="PIRSF" id="PIRSF038928">
    <property type="entry name" value="Catalase_clade1-3"/>
    <property type="match status" value="1"/>
</dbReference>
<evidence type="ECO:0000256" key="7">
    <source>
        <dbReference type="ARBA" id="ARBA00023324"/>
    </source>
</evidence>
<comment type="caution">
    <text evidence="12">The sequence shown here is derived from an EMBL/GenBank/DDBJ whole genome shotgun (WGS) entry which is preliminary data.</text>
</comment>
<keyword evidence="5" id="KW-0560">Oxidoreductase</keyword>
<dbReference type="Pfam" id="PF06628">
    <property type="entry name" value="Catalase-rel"/>
    <property type="match status" value="1"/>
</dbReference>
<feature type="binding site" description="axial binding residue" evidence="9">
    <location>
        <position position="339"/>
    </location>
    <ligand>
        <name>heme</name>
        <dbReference type="ChEBI" id="CHEBI:30413"/>
    </ligand>
    <ligandPart>
        <name>Fe</name>
        <dbReference type="ChEBI" id="CHEBI:18248"/>
    </ligandPart>
</feature>
<reference evidence="12" key="1">
    <citation type="submission" date="2021-01" db="EMBL/GenBank/DDBJ databases">
        <title>Whole genome shotgun sequence of Planosporangium flavigriseum NBRC 105377.</title>
        <authorList>
            <person name="Komaki H."/>
            <person name="Tamura T."/>
        </authorList>
    </citation>
    <scope>NUCLEOTIDE SEQUENCE</scope>
    <source>
        <strain evidence="12">NBRC 105377</strain>
    </source>
</reference>
<dbReference type="AlphaFoldDB" id="A0A8J3LHI9"/>
<dbReference type="Pfam" id="PF00199">
    <property type="entry name" value="Catalase"/>
    <property type="match status" value="1"/>
</dbReference>
<dbReference type="PANTHER" id="PTHR11465:SF9">
    <property type="entry name" value="CATALASE"/>
    <property type="match status" value="1"/>
</dbReference>
<name>A0A8J3LHI9_9ACTN</name>
<evidence type="ECO:0000256" key="9">
    <source>
        <dbReference type="PIRSR" id="PIRSR038928-2"/>
    </source>
</evidence>
<dbReference type="PROSITE" id="PS51402">
    <property type="entry name" value="CATALASE_3"/>
    <property type="match status" value="1"/>
</dbReference>
<evidence type="ECO:0000256" key="6">
    <source>
        <dbReference type="ARBA" id="ARBA00023004"/>
    </source>
</evidence>
<keyword evidence="13" id="KW-1185">Reference proteome</keyword>
<dbReference type="GO" id="GO:0046872">
    <property type="term" value="F:metal ion binding"/>
    <property type="evidence" value="ECO:0007669"/>
    <property type="project" value="UniProtKB-KW"/>
</dbReference>
<evidence type="ECO:0000256" key="8">
    <source>
        <dbReference type="PIRSR" id="PIRSR038928-1"/>
    </source>
</evidence>
<evidence type="ECO:0000313" key="13">
    <source>
        <dbReference type="Proteomes" id="UP000653674"/>
    </source>
</evidence>
<dbReference type="RefSeq" id="WP_168078696.1">
    <property type="nucleotide sequence ID" value="NZ_BAAAQJ010000012.1"/>
</dbReference>
<organism evidence="12 13">
    <name type="scientific">Planosporangium flavigriseum</name>
    <dbReference type="NCBI Taxonomy" id="373681"/>
    <lineage>
        <taxon>Bacteria</taxon>
        <taxon>Bacillati</taxon>
        <taxon>Actinomycetota</taxon>
        <taxon>Actinomycetes</taxon>
        <taxon>Micromonosporales</taxon>
        <taxon>Micromonosporaceae</taxon>
        <taxon>Planosporangium</taxon>
    </lineage>
</organism>
<dbReference type="InterPro" id="IPR011614">
    <property type="entry name" value="Catalase_core"/>
</dbReference>
<dbReference type="InterPro" id="IPR018028">
    <property type="entry name" value="Catalase"/>
</dbReference>
<evidence type="ECO:0000256" key="5">
    <source>
        <dbReference type="ARBA" id="ARBA00023002"/>
    </source>
</evidence>
<protein>
    <submittedName>
        <fullName evidence="12">Catalase</fullName>
    </submittedName>
</protein>
<comment type="similarity">
    <text evidence="1">Belongs to the catalase family.</text>
</comment>
<dbReference type="GO" id="GO:0042542">
    <property type="term" value="P:response to hydrogen peroxide"/>
    <property type="evidence" value="ECO:0007669"/>
    <property type="project" value="TreeGrafter"/>
</dbReference>
<sequence>MTAQRPNTTTDAGIPVSSDEYSLTVGPSGPNLLQDAYLIEKLAHFARERVPDRVYHVKGGGAFGYFEVTADVSQWTKSAFLNGVGKRTPMLVRLSSVAGEEGYPDTDRDVRGFAMKFYTEEGNYDLVGNNTPVFFVRDPMKFPDFIHSQERMPDSGLRNNNMQWDFWTLSPESAHQVTILMSDRGTPRSWRHMNGYSSDTYMWENAAGEKFWVKYHFKTEQGIQNFTDAEAKAMRGEDLDHYRRDLWDAIARNDYPSWRLEMQIMPYEDAVNYRFNPFDITKVWPHKDYPTIPIGRMVLDRNPDNFFAQIVQAAFDVANMVPGIGPSPDRMVLGRMFAYADSARYRNGPNYMQLPVNRPRVDVHNYNKDGPMRYRHNGSQPVYAPNSYGGPKADPQRYRDPSWFVAAAEIMRAAYQPHRDDDDFIQPGTLYRQVMTPTDRDHLVGNIIGHLSQEVERPIQERAVNDYWAKVDPDLGTRLARELGLVTPAMAGAQHARGT</sequence>
<dbReference type="InterPro" id="IPR024711">
    <property type="entry name" value="Catalase_clade1/3"/>
</dbReference>
<dbReference type="Gene3D" id="2.40.180.10">
    <property type="entry name" value="Catalase core domain"/>
    <property type="match status" value="1"/>
</dbReference>
<accession>A0A8J3LHI9</accession>
<dbReference type="GO" id="GO:0042744">
    <property type="term" value="P:hydrogen peroxide catabolic process"/>
    <property type="evidence" value="ECO:0007669"/>
    <property type="project" value="UniProtKB-KW"/>
</dbReference>
<dbReference type="InterPro" id="IPR010582">
    <property type="entry name" value="Catalase_immune_responsive"/>
</dbReference>
<evidence type="ECO:0000256" key="2">
    <source>
        <dbReference type="ARBA" id="ARBA00022559"/>
    </source>
</evidence>
<dbReference type="GO" id="GO:0020037">
    <property type="term" value="F:heme binding"/>
    <property type="evidence" value="ECO:0007669"/>
    <property type="project" value="InterPro"/>
</dbReference>
<evidence type="ECO:0000256" key="4">
    <source>
        <dbReference type="ARBA" id="ARBA00022723"/>
    </source>
</evidence>
<keyword evidence="2" id="KW-0575">Peroxidase</keyword>
<dbReference type="PANTHER" id="PTHR11465">
    <property type="entry name" value="CATALASE"/>
    <property type="match status" value="1"/>
</dbReference>
<keyword evidence="7" id="KW-0376">Hydrogen peroxide</keyword>
<feature type="domain" description="Catalase core" evidence="11">
    <location>
        <begin position="9"/>
        <end position="392"/>
    </location>
</feature>
<dbReference type="InterPro" id="IPR020835">
    <property type="entry name" value="Catalase_sf"/>
</dbReference>
<dbReference type="SMART" id="SM01060">
    <property type="entry name" value="Catalase"/>
    <property type="match status" value="1"/>
</dbReference>
<evidence type="ECO:0000256" key="3">
    <source>
        <dbReference type="ARBA" id="ARBA00022617"/>
    </source>
</evidence>
<keyword evidence="4 9" id="KW-0479">Metal-binding</keyword>
<keyword evidence="6 9" id="KW-0408">Iron</keyword>
<keyword evidence="3 9" id="KW-0349">Heme</keyword>
<dbReference type="GO" id="GO:0005737">
    <property type="term" value="C:cytoplasm"/>
    <property type="evidence" value="ECO:0007669"/>
    <property type="project" value="TreeGrafter"/>
</dbReference>
<dbReference type="PRINTS" id="PR00067">
    <property type="entry name" value="CATALASE"/>
</dbReference>
<gene>
    <name evidence="12" type="ORF">Pfl04_18370</name>
</gene>
<feature type="region of interest" description="Disordered" evidence="10">
    <location>
        <begin position="1"/>
        <end position="20"/>
    </location>
</feature>
<dbReference type="GO" id="GO:0004096">
    <property type="term" value="F:catalase activity"/>
    <property type="evidence" value="ECO:0007669"/>
    <property type="project" value="InterPro"/>
</dbReference>
<proteinExistence type="inferred from homology"/>
<dbReference type="EMBL" id="BONU01000009">
    <property type="protein sequence ID" value="GIG73433.1"/>
    <property type="molecule type" value="Genomic_DNA"/>
</dbReference>
<comment type="cofactor">
    <cofactor evidence="9">
        <name>heme</name>
        <dbReference type="ChEBI" id="CHEBI:30413"/>
    </cofactor>
</comment>
<feature type="compositionally biased region" description="Polar residues" evidence="10">
    <location>
        <begin position="1"/>
        <end position="11"/>
    </location>
</feature>
<dbReference type="FunFam" id="2.40.180.10:FF:000001">
    <property type="entry name" value="Catalase"/>
    <property type="match status" value="1"/>
</dbReference>
<feature type="active site" evidence="8">
    <location>
        <position position="129"/>
    </location>
</feature>
<evidence type="ECO:0000259" key="11">
    <source>
        <dbReference type="SMART" id="SM01060"/>
    </source>
</evidence>